<dbReference type="RefSeq" id="WP_169414616.1">
    <property type="nucleotide sequence ID" value="NZ_JAAXKZ010000087.1"/>
</dbReference>
<dbReference type="InterPro" id="IPR050266">
    <property type="entry name" value="AB_hydrolase_sf"/>
</dbReference>
<dbReference type="EMBL" id="JAAXKZ010000087">
    <property type="protein sequence ID" value="NMH93925.1"/>
    <property type="molecule type" value="Genomic_DNA"/>
</dbReference>
<comment type="caution">
    <text evidence="2">The sequence shown here is derived from an EMBL/GenBank/DDBJ whole genome shotgun (WGS) entry which is preliminary data.</text>
</comment>
<dbReference type="InterPro" id="IPR029058">
    <property type="entry name" value="AB_hydrolase_fold"/>
</dbReference>
<dbReference type="Gene3D" id="3.40.50.1820">
    <property type="entry name" value="alpha/beta hydrolase"/>
    <property type="match status" value="1"/>
</dbReference>
<evidence type="ECO:0000259" key="1">
    <source>
        <dbReference type="Pfam" id="PF12697"/>
    </source>
</evidence>
<dbReference type="AlphaFoldDB" id="A0A848DMZ9"/>
<dbReference type="SUPFAM" id="SSF53474">
    <property type="entry name" value="alpha/beta-Hydrolases"/>
    <property type="match status" value="1"/>
</dbReference>
<name>A0A848DMZ9_9PSEU</name>
<dbReference type="GO" id="GO:0016787">
    <property type="term" value="F:hydrolase activity"/>
    <property type="evidence" value="ECO:0007669"/>
    <property type="project" value="UniProtKB-KW"/>
</dbReference>
<evidence type="ECO:0000313" key="3">
    <source>
        <dbReference type="Proteomes" id="UP000586918"/>
    </source>
</evidence>
<organism evidence="2 3">
    <name type="scientific">Pseudonocardia bannensis</name>
    <dbReference type="NCBI Taxonomy" id="630973"/>
    <lineage>
        <taxon>Bacteria</taxon>
        <taxon>Bacillati</taxon>
        <taxon>Actinomycetota</taxon>
        <taxon>Actinomycetes</taxon>
        <taxon>Pseudonocardiales</taxon>
        <taxon>Pseudonocardiaceae</taxon>
        <taxon>Pseudonocardia</taxon>
    </lineage>
</organism>
<reference evidence="2 3" key="1">
    <citation type="submission" date="2020-04" db="EMBL/GenBank/DDBJ databases">
        <authorList>
            <person name="Klaysubun C."/>
            <person name="Duangmal K."/>
            <person name="Lipun K."/>
        </authorList>
    </citation>
    <scope>NUCLEOTIDE SEQUENCE [LARGE SCALE GENOMIC DNA]</scope>
    <source>
        <strain evidence="2 3">DSM 45300</strain>
    </source>
</reference>
<feature type="domain" description="AB hydrolase-1" evidence="1">
    <location>
        <begin position="33"/>
        <end position="253"/>
    </location>
</feature>
<dbReference type="GO" id="GO:0016020">
    <property type="term" value="C:membrane"/>
    <property type="evidence" value="ECO:0007669"/>
    <property type="project" value="TreeGrafter"/>
</dbReference>
<evidence type="ECO:0000313" key="2">
    <source>
        <dbReference type="EMBL" id="NMH93925.1"/>
    </source>
</evidence>
<dbReference type="PANTHER" id="PTHR43798">
    <property type="entry name" value="MONOACYLGLYCEROL LIPASE"/>
    <property type="match status" value="1"/>
</dbReference>
<dbReference type="Proteomes" id="UP000586918">
    <property type="component" value="Unassembled WGS sequence"/>
</dbReference>
<dbReference type="PANTHER" id="PTHR43798:SF33">
    <property type="entry name" value="HYDROLASE, PUTATIVE (AFU_ORTHOLOGUE AFUA_2G14860)-RELATED"/>
    <property type="match status" value="1"/>
</dbReference>
<dbReference type="Pfam" id="PF12697">
    <property type="entry name" value="Abhydrolase_6"/>
    <property type="match status" value="1"/>
</dbReference>
<gene>
    <name evidence="2" type="ORF">HF519_20575</name>
</gene>
<proteinExistence type="predicted"/>
<keyword evidence="3" id="KW-1185">Reference proteome</keyword>
<dbReference type="InterPro" id="IPR000073">
    <property type="entry name" value="AB_hydrolase_1"/>
</dbReference>
<protein>
    <submittedName>
        <fullName evidence="2">Alpha/beta fold hydrolase</fullName>
    </submittedName>
</protein>
<dbReference type="PRINTS" id="PR00111">
    <property type="entry name" value="ABHYDROLASE"/>
</dbReference>
<sequence length="262" mass="28311">MTTTAPSSNVTERLVQVGQIQARVLVAGTGDPVLFIHGAGGLWWDPFLDALAEGHTVYAVEHPGGGESDALTHLPGIWELVLFYDELLDALELDTVQVVGHSFGGMVAAELASNSPRRVTKLVLIAPIGFWRDDAPIPDIAGIPPETLPGLVLADPDSPLAAMLIPPADDPQALFEAAMRMASVLHFIWPIPEKGLSRRIHRLSAPTLLIWGAQDKLVDPVYAEEFTSRLRDSRLELIEGAGHLPQLESPDVVRGHVLDFLS</sequence>
<accession>A0A848DMZ9</accession>
<keyword evidence="2" id="KW-0378">Hydrolase</keyword>